<feature type="chain" id="PRO_5043475800" description="Photosynthesis system II assembly factor Ycf48/Hcf136-like domain-containing protein" evidence="3">
    <location>
        <begin position="29"/>
        <end position="373"/>
    </location>
</feature>
<evidence type="ECO:0000313" key="6">
    <source>
        <dbReference type="Proteomes" id="UP000613768"/>
    </source>
</evidence>
<dbReference type="InterPro" id="IPR028203">
    <property type="entry name" value="PSII_CF48-like_dom"/>
</dbReference>
<accession>A0AAW3ZG89</accession>
<feature type="signal peptide" evidence="3">
    <location>
        <begin position="1"/>
        <end position="28"/>
    </location>
</feature>
<dbReference type="InterPro" id="IPR015943">
    <property type="entry name" value="WD40/YVTN_repeat-like_dom_sf"/>
</dbReference>
<dbReference type="Gene3D" id="2.130.10.10">
    <property type="entry name" value="YVTN repeat-like/Quinoprotein amine dehydrogenase"/>
    <property type="match status" value="2"/>
</dbReference>
<keyword evidence="1" id="KW-0602">Photosynthesis</keyword>
<dbReference type="PANTHER" id="PTHR47199:SF2">
    <property type="entry name" value="PHOTOSYSTEM II STABILITY_ASSEMBLY FACTOR HCF136, CHLOROPLASTIC"/>
    <property type="match status" value="1"/>
</dbReference>
<dbReference type="RefSeq" id="WP_192028488.1">
    <property type="nucleotide sequence ID" value="NZ_JACYTR010000007.1"/>
</dbReference>
<keyword evidence="2" id="KW-0604">Photosystem II</keyword>
<dbReference type="GO" id="GO:0009523">
    <property type="term" value="C:photosystem II"/>
    <property type="evidence" value="ECO:0007669"/>
    <property type="project" value="UniProtKB-KW"/>
</dbReference>
<evidence type="ECO:0000313" key="5">
    <source>
        <dbReference type="EMBL" id="MBD8525138.1"/>
    </source>
</evidence>
<evidence type="ECO:0000256" key="3">
    <source>
        <dbReference type="SAM" id="SignalP"/>
    </source>
</evidence>
<sequence>MNRILSKHGWVLLTAVVAQSLVMPLAVAADDGEKVQVAEMLPLVGQRSLVLDITEAASRGVMVGERGQILVSESRTDWRQVEGVPTRATLTAVAAQGDNVWAVGHDGMILHSADGGMSWTVQRSDPKREIDPDEEWDPRQGAPLLDVFFVSELEGFAIGAYSLLLKTEDGGQNWRRVSVGGTGEEEAMDETDELAEEEDWTFTEDDLVLEEEENPHLNAIARAPSGLMLMVGERGAAFRSRDGGDTWERIQLPYGGSMFGLLALGDQHFVAFGLRGHILETTDGGDTWETLDTDTELSLMGGAALQNGGFVVVGANGVVISRESAQADLVTGVFVNEERETPVLASVLPRGMRTFLVTGEKGIGQYEVKPAGS</sequence>
<keyword evidence="6" id="KW-1185">Reference proteome</keyword>
<organism evidence="5 6">
    <name type="scientific">Pseudomarimonas arenosa</name>
    <dbReference type="NCBI Taxonomy" id="2774145"/>
    <lineage>
        <taxon>Bacteria</taxon>
        <taxon>Pseudomonadati</taxon>
        <taxon>Pseudomonadota</taxon>
        <taxon>Gammaproteobacteria</taxon>
        <taxon>Lysobacterales</taxon>
        <taxon>Lysobacteraceae</taxon>
        <taxon>Pseudomarimonas</taxon>
    </lineage>
</organism>
<protein>
    <recommendedName>
        <fullName evidence="4">Photosynthesis system II assembly factor Ycf48/Hcf136-like domain-containing protein</fullName>
    </recommendedName>
</protein>
<dbReference type="PANTHER" id="PTHR47199">
    <property type="entry name" value="PHOTOSYSTEM II STABILITY/ASSEMBLY FACTOR HCF136, CHLOROPLASTIC"/>
    <property type="match status" value="1"/>
</dbReference>
<evidence type="ECO:0000256" key="1">
    <source>
        <dbReference type="ARBA" id="ARBA00022531"/>
    </source>
</evidence>
<reference evidence="5 6" key="1">
    <citation type="submission" date="2020-09" db="EMBL/GenBank/DDBJ databases">
        <title>Pseudoxanthomonas sp. CAU 1598 isolated from sand of Yaerae Beach.</title>
        <authorList>
            <person name="Kim W."/>
        </authorList>
    </citation>
    <scope>NUCLEOTIDE SEQUENCE [LARGE SCALE GENOMIC DNA]</scope>
    <source>
        <strain evidence="5 6">CAU 1598</strain>
    </source>
</reference>
<proteinExistence type="predicted"/>
<dbReference type="Proteomes" id="UP000613768">
    <property type="component" value="Unassembled WGS sequence"/>
</dbReference>
<gene>
    <name evidence="5" type="ORF">IFO71_05225</name>
</gene>
<dbReference type="GO" id="GO:0015979">
    <property type="term" value="P:photosynthesis"/>
    <property type="evidence" value="ECO:0007669"/>
    <property type="project" value="UniProtKB-KW"/>
</dbReference>
<evidence type="ECO:0000256" key="2">
    <source>
        <dbReference type="ARBA" id="ARBA00023276"/>
    </source>
</evidence>
<evidence type="ECO:0000259" key="4">
    <source>
        <dbReference type="Pfam" id="PF14870"/>
    </source>
</evidence>
<dbReference type="AlphaFoldDB" id="A0AAW3ZG89"/>
<dbReference type="InterPro" id="IPR036278">
    <property type="entry name" value="Sialidase_sf"/>
</dbReference>
<dbReference type="EMBL" id="JACYTR010000007">
    <property type="protein sequence ID" value="MBD8525138.1"/>
    <property type="molecule type" value="Genomic_DNA"/>
</dbReference>
<dbReference type="SUPFAM" id="SSF50939">
    <property type="entry name" value="Sialidases"/>
    <property type="match status" value="1"/>
</dbReference>
<dbReference type="CDD" id="cd15482">
    <property type="entry name" value="Sialidase_non-viral"/>
    <property type="match status" value="1"/>
</dbReference>
<dbReference type="Pfam" id="PF14870">
    <property type="entry name" value="PSII_BNR"/>
    <property type="match status" value="2"/>
</dbReference>
<keyword evidence="3" id="KW-0732">Signal</keyword>
<feature type="domain" description="Photosynthesis system II assembly factor Ycf48/Hcf136-like" evidence="4">
    <location>
        <begin position="199"/>
        <end position="318"/>
    </location>
</feature>
<name>A0AAW3ZG89_9GAMM</name>
<comment type="caution">
    <text evidence="5">The sequence shown here is derived from an EMBL/GenBank/DDBJ whole genome shotgun (WGS) entry which is preliminary data.</text>
</comment>
<feature type="domain" description="Photosynthesis system II assembly factor Ycf48/Hcf136-like" evidence="4">
    <location>
        <begin position="48"/>
        <end position="127"/>
    </location>
</feature>